<feature type="compositionally biased region" description="Low complexity" evidence="1">
    <location>
        <begin position="99"/>
        <end position="110"/>
    </location>
</feature>
<feature type="compositionally biased region" description="Polar residues" evidence="1">
    <location>
        <begin position="302"/>
        <end position="312"/>
    </location>
</feature>
<feature type="region of interest" description="Disordered" evidence="1">
    <location>
        <begin position="145"/>
        <end position="168"/>
    </location>
</feature>
<evidence type="ECO:0000313" key="3">
    <source>
        <dbReference type="Proteomes" id="UP000772434"/>
    </source>
</evidence>
<feature type="region of interest" description="Disordered" evidence="1">
    <location>
        <begin position="284"/>
        <end position="339"/>
    </location>
</feature>
<dbReference type="AlphaFoldDB" id="A0A9P5Q9E6"/>
<organism evidence="2 3">
    <name type="scientific">Rhodocollybia butyracea</name>
    <dbReference type="NCBI Taxonomy" id="206335"/>
    <lineage>
        <taxon>Eukaryota</taxon>
        <taxon>Fungi</taxon>
        <taxon>Dikarya</taxon>
        <taxon>Basidiomycota</taxon>
        <taxon>Agaricomycotina</taxon>
        <taxon>Agaricomycetes</taxon>
        <taxon>Agaricomycetidae</taxon>
        <taxon>Agaricales</taxon>
        <taxon>Marasmiineae</taxon>
        <taxon>Omphalotaceae</taxon>
        <taxon>Rhodocollybia</taxon>
    </lineage>
</organism>
<feature type="compositionally biased region" description="Polar residues" evidence="1">
    <location>
        <begin position="326"/>
        <end position="335"/>
    </location>
</feature>
<sequence length="639" mass="69440">MGPNSTSATGGVNRIEDETDEFLANIMNNSNFMNIRRRPSLSITVPVLDEALARSSSDMKGKGREEPQNHSDAEDIDIIVNPSEGEDNTILVTGKVKPNNASAGSSSTNSHIQPKASSARLPPGPDFVLQRATSELMDMFARNRRRHMASSASRPSRSIDLGRPGSRQRQSPILDFGLILCLTTDLTPPRRTRHRRIDNTKTNSLRLSTYRSSSLSTPVPATSSKTTMRAAATSAMAGKVVSSSTPARSQDQDDLPDFEEVEKERSVVATKLAQAKSYLPNRSNIATNATGASTSTPTSSNQTRPLVQTESLMSVDEPPPAISDSAIKTSTSTSKFPGHRPLAEAESLMNIDGLSERGQPLISDSAMCIDGDDSLMLISEPMSRNHFGFGGAVSGLITSQRPPNRSVSVIMEDGTANAWHRFRAASDIEMEYTTSQSAPALESIRPQAPPVLPSRPSVFAQTSLPTHRTPFQQLPQPDHRATSIQSLGAKPQDYSSSFPPNTMRQNVGADPITTPSRAGIPAVLIEPIPRQEKFWDEVVQNENKLTLERNRNQNFMPGLLSPNKNSNLNPGSTLGSRGSTKEGISIFDWDSLILEEPFSGRRTDAIRHDFEQDGQYHSGADSCKSVSVPSKVTESRSYM</sequence>
<feature type="region of interest" description="Disordered" evidence="1">
    <location>
        <begin position="237"/>
        <end position="257"/>
    </location>
</feature>
<feature type="compositionally biased region" description="Basic and acidic residues" evidence="1">
    <location>
        <begin position="57"/>
        <end position="73"/>
    </location>
</feature>
<feature type="compositionally biased region" description="Polar residues" evidence="1">
    <location>
        <begin position="624"/>
        <end position="639"/>
    </location>
</feature>
<feature type="region of interest" description="Disordered" evidence="1">
    <location>
        <begin position="99"/>
        <end position="124"/>
    </location>
</feature>
<feature type="compositionally biased region" description="Low complexity" evidence="1">
    <location>
        <begin position="284"/>
        <end position="301"/>
    </location>
</feature>
<feature type="compositionally biased region" description="Low complexity" evidence="1">
    <location>
        <begin position="557"/>
        <end position="572"/>
    </location>
</feature>
<protein>
    <submittedName>
        <fullName evidence="2">Uncharacterized protein</fullName>
    </submittedName>
</protein>
<feature type="region of interest" description="Disordered" evidence="1">
    <location>
        <begin position="554"/>
        <end position="579"/>
    </location>
</feature>
<dbReference type="Proteomes" id="UP000772434">
    <property type="component" value="Unassembled WGS sequence"/>
</dbReference>
<feature type="region of interest" description="Disordered" evidence="1">
    <location>
        <begin position="54"/>
        <end position="76"/>
    </location>
</feature>
<evidence type="ECO:0000313" key="2">
    <source>
        <dbReference type="EMBL" id="KAF9077300.1"/>
    </source>
</evidence>
<keyword evidence="3" id="KW-1185">Reference proteome</keyword>
<feature type="region of interest" description="Disordered" evidence="1">
    <location>
        <begin position="613"/>
        <end position="639"/>
    </location>
</feature>
<gene>
    <name evidence="2" type="ORF">BDP27DRAFT_1357407</name>
</gene>
<accession>A0A9P5Q9E6</accession>
<name>A0A9P5Q9E6_9AGAR</name>
<dbReference type="EMBL" id="JADNRY010000004">
    <property type="protein sequence ID" value="KAF9077300.1"/>
    <property type="molecule type" value="Genomic_DNA"/>
</dbReference>
<proteinExistence type="predicted"/>
<reference evidence="2" key="1">
    <citation type="submission" date="2020-11" db="EMBL/GenBank/DDBJ databases">
        <authorList>
            <consortium name="DOE Joint Genome Institute"/>
            <person name="Ahrendt S."/>
            <person name="Riley R."/>
            <person name="Andreopoulos W."/>
            <person name="Labutti K."/>
            <person name="Pangilinan J."/>
            <person name="Ruiz-Duenas F.J."/>
            <person name="Barrasa J.M."/>
            <person name="Sanchez-Garcia M."/>
            <person name="Camarero S."/>
            <person name="Miyauchi S."/>
            <person name="Serrano A."/>
            <person name="Linde D."/>
            <person name="Babiker R."/>
            <person name="Drula E."/>
            <person name="Ayuso-Fernandez I."/>
            <person name="Pacheco R."/>
            <person name="Padilla G."/>
            <person name="Ferreira P."/>
            <person name="Barriuso J."/>
            <person name="Kellner H."/>
            <person name="Castanera R."/>
            <person name="Alfaro M."/>
            <person name="Ramirez L."/>
            <person name="Pisabarro A.G."/>
            <person name="Kuo A."/>
            <person name="Tritt A."/>
            <person name="Lipzen A."/>
            <person name="He G."/>
            <person name="Yan M."/>
            <person name="Ng V."/>
            <person name="Cullen D."/>
            <person name="Martin F."/>
            <person name="Rosso M.-N."/>
            <person name="Henrissat B."/>
            <person name="Hibbett D."/>
            <person name="Martinez A.T."/>
            <person name="Grigoriev I.V."/>
        </authorList>
    </citation>
    <scope>NUCLEOTIDE SEQUENCE</scope>
    <source>
        <strain evidence="2">AH 40177</strain>
    </source>
</reference>
<comment type="caution">
    <text evidence="2">The sequence shown here is derived from an EMBL/GenBank/DDBJ whole genome shotgun (WGS) entry which is preliminary data.</text>
</comment>
<evidence type="ECO:0000256" key="1">
    <source>
        <dbReference type="SAM" id="MobiDB-lite"/>
    </source>
</evidence>